<proteinExistence type="predicted"/>
<sequence>MIGRMPTRIQIILCPDWQRAVMCGSYLALARNTHNRAAVTALNFAQ</sequence>
<organism evidence="1 2">
    <name type="scientific">Yoonia tamlensis</name>
    <dbReference type="NCBI Taxonomy" id="390270"/>
    <lineage>
        <taxon>Bacteria</taxon>
        <taxon>Pseudomonadati</taxon>
        <taxon>Pseudomonadota</taxon>
        <taxon>Alphaproteobacteria</taxon>
        <taxon>Rhodobacterales</taxon>
        <taxon>Paracoccaceae</taxon>
        <taxon>Yoonia</taxon>
    </lineage>
</organism>
<gene>
    <name evidence="1" type="ORF">SAMN04488005_2482</name>
</gene>
<evidence type="ECO:0000313" key="2">
    <source>
        <dbReference type="Proteomes" id="UP000199478"/>
    </source>
</evidence>
<dbReference type="STRING" id="390270.SAMN04488005_2482"/>
<protein>
    <submittedName>
        <fullName evidence="1">Uncharacterized protein</fullName>
    </submittedName>
</protein>
<dbReference type="Proteomes" id="UP000199478">
    <property type="component" value="Unassembled WGS sequence"/>
</dbReference>
<reference evidence="2" key="1">
    <citation type="submission" date="2016-10" db="EMBL/GenBank/DDBJ databases">
        <authorList>
            <person name="Varghese N."/>
            <person name="Submissions S."/>
        </authorList>
    </citation>
    <scope>NUCLEOTIDE SEQUENCE [LARGE SCALE GENOMIC DNA]</scope>
    <source>
        <strain evidence="2">DSM 26879</strain>
    </source>
</reference>
<dbReference type="EMBL" id="FOYP01000002">
    <property type="protein sequence ID" value="SFR51873.1"/>
    <property type="molecule type" value="Genomic_DNA"/>
</dbReference>
<dbReference type="AlphaFoldDB" id="A0A1I6HBQ8"/>
<evidence type="ECO:0000313" key="1">
    <source>
        <dbReference type="EMBL" id="SFR51873.1"/>
    </source>
</evidence>
<accession>A0A1I6HBQ8</accession>
<name>A0A1I6HBQ8_9RHOB</name>
<keyword evidence="2" id="KW-1185">Reference proteome</keyword>